<proteinExistence type="predicted"/>
<protein>
    <submittedName>
        <fullName evidence="1">Uncharacterized protein</fullName>
    </submittedName>
</protein>
<reference evidence="2" key="1">
    <citation type="submission" date="2015-01" db="EMBL/GenBank/DDBJ databases">
        <authorList>
            <person name="Manzoor Shahid"/>
            <person name="Zubair Saima"/>
        </authorList>
    </citation>
    <scope>NUCLEOTIDE SEQUENCE [LARGE SCALE GENOMIC DNA]</scope>
    <source>
        <strain evidence="2">V1</strain>
    </source>
</reference>
<accession>A0A0B7GTA6</accession>
<organism evidence="1 2">
    <name type="scientific">Treponema phagedenis</name>
    <dbReference type="NCBI Taxonomy" id="162"/>
    <lineage>
        <taxon>Bacteria</taxon>
        <taxon>Pseudomonadati</taxon>
        <taxon>Spirochaetota</taxon>
        <taxon>Spirochaetia</taxon>
        <taxon>Spirochaetales</taxon>
        <taxon>Treponemataceae</taxon>
        <taxon>Treponema</taxon>
    </lineage>
</organism>
<dbReference type="Proteomes" id="UP000042527">
    <property type="component" value="Unassembled WGS sequence"/>
</dbReference>
<dbReference type="AlphaFoldDB" id="A0A0B7GTA6"/>
<dbReference type="EMBL" id="CDNC01000013">
    <property type="protein sequence ID" value="CEM61713.1"/>
    <property type="molecule type" value="Genomic_DNA"/>
</dbReference>
<evidence type="ECO:0000313" key="1">
    <source>
        <dbReference type="EMBL" id="CEM61713.1"/>
    </source>
</evidence>
<keyword evidence="2" id="KW-1185">Reference proteome</keyword>
<sequence>MSDSEQIQTMFKNYRTLLRVFKLAGEVKIQGRVEFIRLCVALRALPVLIDIHENGYAQIEHILCLIRQRG</sequence>
<name>A0A0B7GTA6_TREPH</name>
<evidence type="ECO:0000313" key="2">
    <source>
        <dbReference type="Proteomes" id="UP000042527"/>
    </source>
</evidence>
<gene>
    <name evidence="1" type="ORF">TPHV1_200003</name>
</gene>